<feature type="compositionally biased region" description="Low complexity" evidence="10">
    <location>
        <begin position="594"/>
        <end position="608"/>
    </location>
</feature>
<dbReference type="EMBL" id="JAGIXG020000014">
    <property type="protein sequence ID" value="KAI6782341.1"/>
    <property type="molecule type" value="Genomic_DNA"/>
</dbReference>
<dbReference type="GO" id="GO:0006310">
    <property type="term" value="P:DNA recombination"/>
    <property type="evidence" value="ECO:0007669"/>
    <property type="project" value="UniProtKB-UniRule"/>
</dbReference>
<feature type="region of interest" description="Disordered" evidence="10">
    <location>
        <begin position="1"/>
        <end position="53"/>
    </location>
</feature>
<feature type="region of interest" description="Disordered" evidence="10">
    <location>
        <begin position="317"/>
        <end position="416"/>
    </location>
</feature>
<feature type="compositionally biased region" description="Polar residues" evidence="10">
    <location>
        <begin position="577"/>
        <end position="587"/>
    </location>
</feature>
<evidence type="ECO:0000256" key="1">
    <source>
        <dbReference type="ARBA" id="ARBA00004123"/>
    </source>
</evidence>
<evidence type="ECO:0000256" key="9">
    <source>
        <dbReference type="HAMAP-Rule" id="MF_03110"/>
    </source>
</evidence>
<evidence type="ECO:0000256" key="7">
    <source>
        <dbReference type="ARBA" id="ARBA00023242"/>
    </source>
</evidence>
<keyword evidence="11" id="KW-0540">Nuclease</keyword>
<dbReference type="Pfam" id="PF09494">
    <property type="entry name" value="Slx4"/>
    <property type="match status" value="1"/>
</dbReference>
<comment type="function">
    <text evidence="9">Regulatory subunit of the SLX1-SLX4 structure-specific endonuclease that resolves DNA secondary structures generated during DNA repair and recombination. Has endonuclease activity towards branched DNA substrates, introducing single-strand cuts in duplex DNA close to junctions with ss-DNA.</text>
</comment>
<evidence type="ECO:0000256" key="2">
    <source>
        <dbReference type="ARBA" id="ARBA00006661"/>
    </source>
</evidence>
<feature type="compositionally biased region" description="Basic and acidic residues" evidence="10">
    <location>
        <begin position="227"/>
        <end position="246"/>
    </location>
</feature>
<name>A0A9P9Y2U9_9HYPO</name>
<dbReference type="GO" id="GO:0003677">
    <property type="term" value="F:DNA binding"/>
    <property type="evidence" value="ECO:0007669"/>
    <property type="project" value="InterPro"/>
</dbReference>
<keyword evidence="7 9" id="KW-0539">Nucleus</keyword>
<dbReference type="GO" id="GO:0033557">
    <property type="term" value="C:Slx1-Slx4 complex"/>
    <property type="evidence" value="ECO:0007669"/>
    <property type="project" value="UniProtKB-UniRule"/>
</dbReference>
<dbReference type="PRINTS" id="PR00929">
    <property type="entry name" value="ATHOOK"/>
</dbReference>
<evidence type="ECO:0000256" key="4">
    <source>
        <dbReference type="ARBA" id="ARBA00022763"/>
    </source>
</evidence>
<protein>
    <recommendedName>
        <fullName evidence="8 9">Structure-specific endonuclease subunit SLX4</fullName>
    </recommendedName>
</protein>
<comment type="similarity">
    <text evidence="2 9">Belongs to the SLX4 family.</text>
</comment>
<feature type="compositionally biased region" description="Basic residues" evidence="10">
    <location>
        <begin position="109"/>
        <end position="118"/>
    </location>
</feature>
<feature type="compositionally biased region" description="Basic and acidic residues" evidence="10">
    <location>
        <begin position="324"/>
        <end position="336"/>
    </location>
</feature>
<feature type="compositionally biased region" description="Basic residues" evidence="10">
    <location>
        <begin position="395"/>
        <end position="406"/>
    </location>
</feature>
<evidence type="ECO:0000256" key="5">
    <source>
        <dbReference type="ARBA" id="ARBA00023172"/>
    </source>
</evidence>
<accession>A0A9P9Y2U9</accession>
<feature type="region of interest" description="Disordered" evidence="10">
    <location>
        <begin position="188"/>
        <end position="268"/>
    </location>
</feature>
<comment type="caution">
    <text evidence="11">The sequence shown here is derived from an EMBL/GenBank/DDBJ whole genome shotgun (WGS) entry which is preliminary data.</text>
</comment>
<dbReference type="SMART" id="SM00384">
    <property type="entry name" value="AT_hook"/>
    <property type="match status" value="2"/>
</dbReference>
<dbReference type="GO" id="GO:0006281">
    <property type="term" value="P:DNA repair"/>
    <property type="evidence" value="ECO:0007669"/>
    <property type="project" value="UniProtKB-UniRule"/>
</dbReference>
<keyword evidence="12" id="KW-1185">Reference proteome</keyword>
<proteinExistence type="inferred from homology"/>
<comment type="subcellular location">
    <subcellularLocation>
        <location evidence="1 9">Nucleus</location>
    </subcellularLocation>
</comment>
<reference evidence="11" key="2">
    <citation type="submission" date="2022-07" db="EMBL/GenBank/DDBJ databases">
        <authorList>
            <person name="Goncalves M.F.M."/>
            <person name="Hilario S."/>
            <person name="Van De Peer Y."/>
            <person name="Esteves A.C."/>
            <person name="Alves A."/>
        </authorList>
    </citation>
    <scope>NUCLEOTIDE SEQUENCE</scope>
    <source>
        <strain evidence="11">MUM 19.33</strain>
    </source>
</reference>
<dbReference type="HAMAP" id="MF_03110">
    <property type="entry name" value="Endonuc_su_Slx4"/>
    <property type="match status" value="1"/>
</dbReference>
<dbReference type="AlphaFoldDB" id="A0A9P9Y2U9"/>
<dbReference type="Proteomes" id="UP001055219">
    <property type="component" value="Unassembled WGS sequence"/>
</dbReference>
<dbReference type="InterPro" id="IPR018574">
    <property type="entry name" value="Structure-sp_endonuc_su_Slx4"/>
</dbReference>
<feature type="compositionally biased region" description="Basic and acidic residues" evidence="10">
    <location>
        <begin position="154"/>
        <end position="163"/>
    </location>
</feature>
<evidence type="ECO:0000256" key="10">
    <source>
        <dbReference type="SAM" id="MobiDB-lite"/>
    </source>
</evidence>
<feature type="compositionally biased region" description="Low complexity" evidence="10">
    <location>
        <begin position="816"/>
        <end position="839"/>
    </location>
</feature>
<dbReference type="OrthoDB" id="5349119at2759"/>
<comment type="PTM">
    <text evidence="9">Phosphorylated in response to DNA damage.</text>
</comment>
<comment type="subunit">
    <text evidence="9">Forms a heterodimer with SLX1.</text>
</comment>
<evidence type="ECO:0000256" key="6">
    <source>
        <dbReference type="ARBA" id="ARBA00023204"/>
    </source>
</evidence>
<dbReference type="GO" id="GO:0006260">
    <property type="term" value="P:DNA replication"/>
    <property type="evidence" value="ECO:0007669"/>
    <property type="project" value="InterPro"/>
</dbReference>
<feature type="region of interest" description="Disordered" evidence="10">
    <location>
        <begin position="695"/>
        <end position="843"/>
    </location>
</feature>
<sequence>MTSPDVFLSSPLRTPSRREASSPDDLPPLRELVSQASSRPPIKSGSKAAPIPEGVVTSFTSARDHWKAAIASGRNEDPDASVIEIEQPPPGPSEKKPRKLRAKTEARPKKAITTKVKKVAPESVANARPSVSTGSPSREEPWRKYAASPPAKTTAREGAKDDASGAAADTSLAALEDVLAHDPIVDSLVVAKAEPAKSRAKRSRKQTGTMSGHFQSKETSPAGPPKVEAKREDFPPIERAAERRLDWTPPKPQADIVEGPPDVSTVQEVRSSAVGVNRADFNTMVRNYGCGKEMGKNIITVSEEDSSFMKKRKLVELVQTKNNSRQEKSPSREKSPAKQKAPKKKARTITDLATAAYRQPDPAAQESPSATMMDLLDNPDGTVKRGAAGDAKGNGKQRKKPAKAPKKKAELPRRLLLSPETALKEVTKQDFLFGTSSQLAREQSPSTLRDIQQAIKDSTQLELDNMSDPFKSDPIESFERPKLWRSGHRDADGQLFDSLLVDMADDSTLALREPADDDDPFGYVQADKGLSESGIPPPMPGILGKPSVALEPSPGKVEGRQPSDTALDDGTDVPITTERTGSVSQKQPMEIISDDASFSSSQLSISSDMQRRKEAKATTAQVSSIEPSLPQLHSSTEQRLSVPQQVRPRFERYSDVRLAQTVKSYGFKPLDKRPDMIALLDQCWKSQASTILSGSQCFSTSRQVGEPLASRGASRGATSPARPRGRPRKASVSASESQEPPPSAQAVESPKRPRGRPKKDASSPAKAALSKPRKSPQRVTRAPRAAAKTTSPARKKQPAKQVFEIPDSESDDEENLTSSSSSQSPSPSLSPAQADSPPLDIDVSAATVDGEGDVSLAIAPDDSEEALFRRITRAVMSAPRSTNPDHPSWYEKILLYDPIIIEDLTLWLNTGQLDKVGHDGEVSPAEVKKWCESRSICCLWKVNLRGKERKRL</sequence>
<dbReference type="InterPro" id="IPR027784">
    <property type="entry name" value="Slx4_ascomycetes"/>
</dbReference>
<keyword evidence="4 9" id="KW-0227">DNA damage</keyword>
<keyword evidence="11" id="KW-0255">Endonuclease</keyword>
<keyword evidence="11" id="KW-0378">Hydrolase</keyword>
<feature type="compositionally biased region" description="Polar residues" evidence="10">
    <location>
        <begin position="618"/>
        <end position="644"/>
    </location>
</feature>
<feature type="region of interest" description="Disordered" evidence="10">
    <location>
        <begin position="68"/>
        <end position="166"/>
    </location>
</feature>
<evidence type="ECO:0000256" key="8">
    <source>
        <dbReference type="ARBA" id="ARBA00029496"/>
    </source>
</evidence>
<evidence type="ECO:0000256" key="3">
    <source>
        <dbReference type="ARBA" id="ARBA00022553"/>
    </source>
</evidence>
<gene>
    <name evidence="9" type="primary">SLX4</name>
    <name evidence="11" type="ORF">J7T54_008427</name>
</gene>
<reference evidence="11" key="1">
    <citation type="journal article" date="2021" name="J Fungi (Basel)">
        <title>Genomic and Metabolomic Analyses of the Marine Fungus Emericellopsis cladophorae: Insights into Saltwater Adaptability Mechanisms and Its Biosynthetic Potential.</title>
        <authorList>
            <person name="Goncalves M.F.M."/>
            <person name="Hilario S."/>
            <person name="Van de Peer Y."/>
            <person name="Esteves A.C."/>
            <person name="Alves A."/>
        </authorList>
    </citation>
    <scope>NUCLEOTIDE SEQUENCE</scope>
    <source>
        <strain evidence="11">MUM 19.33</strain>
    </source>
</reference>
<dbReference type="InterPro" id="IPR017956">
    <property type="entry name" value="AT_hook_DNA-bd_motif"/>
</dbReference>
<keyword evidence="6 9" id="KW-0234">DNA repair</keyword>
<keyword evidence="5 9" id="KW-0233">DNA recombination</keyword>
<dbReference type="GO" id="GO:0017108">
    <property type="term" value="F:5'-flap endonuclease activity"/>
    <property type="evidence" value="ECO:0007669"/>
    <property type="project" value="InterPro"/>
</dbReference>
<evidence type="ECO:0000313" key="12">
    <source>
        <dbReference type="Proteomes" id="UP001055219"/>
    </source>
</evidence>
<feature type="compositionally biased region" description="Acidic residues" evidence="10">
    <location>
        <begin position="806"/>
        <end position="815"/>
    </location>
</feature>
<keyword evidence="3 9" id="KW-0597">Phosphoprotein</keyword>
<feature type="region of interest" description="Disordered" evidence="10">
    <location>
        <begin position="511"/>
        <end position="646"/>
    </location>
</feature>
<feature type="compositionally biased region" description="Polar residues" evidence="10">
    <location>
        <begin position="206"/>
        <end position="219"/>
    </location>
</feature>
<evidence type="ECO:0000313" key="11">
    <source>
        <dbReference type="EMBL" id="KAI6782341.1"/>
    </source>
</evidence>
<organism evidence="11 12">
    <name type="scientific">Emericellopsis cladophorae</name>
    <dbReference type="NCBI Taxonomy" id="2686198"/>
    <lineage>
        <taxon>Eukaryota</taxon>
        <taxon>Fungi</taxon>
        <taxon>Dikarya</taxon>
        <taxon>Ascomycota</taxon>
        <taxon>Pezizomycotina</taxon>
        <taxon>Sordariomycetes</taxon>
        <taxon>Hypocreomycetidae</taxon>
        <taxon>Hypocreales</taxon>
        <taxon>Bionectriaceae</taxon>
        <taxon>Emericellopsis</taxon>
    </lineage>
</organism>